<feature type="region of interest" description="Disordered" evidence="2">
    <location>
        <begin position="277"/>
        <end position="296"/>
    </location>
</feature>
<sequence length="416" mass="45556">MKRESSLRNLLTPRGRKQQNGGALNDDDDDEPKSMGKMMRASSRRLGAVGGASAGLLKNALKNSTRVGQLPFQFRFEIHIESLEKLDAATIKAGTASKLVVSVIRNDKSYHTQPFSVNAAAKNASVDDTISFDLTLFKTKEEDTTFCEKLYKIAVRDAKDASKGAAGGGKAQSLAKIMLDLSEYAAAPSGSRRVAAALNTGAQIVARIDSTFVSAGRSTKSVAGGDSNSRGAPSEWGDDSVCGDDEIFDDLDEFDDDNQPKSGLFGRGLSFRNMSFRKNNKQSKKEPAMPVDDDPETAEMRKRLERLENENQRLEKQNDNLLSKIAAGYSSQTNAGGGGLFGKKNKKKEEAELKQLIRDNQALKVEIKQLSTVLEAEKEVDEVVEELKEAKLELAVAYLEKEQVHLNLMTIQRSKR</sequence>
<feature type="region of interest" description="Disordered" evidence="2">
    <location>
        <begin position="217"/>
        <end position="242"/>
    </location>
</feature>
<feature type="coiled-coil region" evidence="1">
    <location>
        <begin position="297"/>
        <end position="400"/>
    </location>
</feature>
<reference evidence="4" key="1">
    <citation type="submission" date="2021-01" db="EMBL/GenBank/DDBJ databases">
        <authorList>
            <person name="Corre E."/>
            <person name="Pelletier E."/>
            <person name="Niang G."/>
            <person name="Scheremetjew M."/>
            <person name="Finn R."/>
            <person name="Kale V."/>
            <person name="Holt S."/>
            <person name="Cochrane G."/>
            <person name="Meng A."/>
            <person name="Brown T."/>
            <person name="Cohen L."/>
        </authorList>
    </citation>
    <scope>NUCLEOTIDE SEQUENCE</scope>
    <source>
        <strain evidence="4">CCMP3276</strain>
    </source>
</reference>
<dbReference type="Pfam" id="PF10358">
    <property type="entry name" value="NT-C2"/>
    <property type="match status" value="1"/>
</dbReference>
<accession>A0A7S0XID2</accession>
<gene>
    <name evidence="4" type="ORF">EMAD1354_LOCUS167</name>
</gene>
<evidence type="ECO:0000313" key="4">
    <source>
        <dbReference type="EMBL" id="CAD8724090.1"/>
    </source>
</evidence>
<proteinExistence type="predicted"/>
<feature type="domain" description="C2 NT-type" evidence="3">
    <location>
        <begin position="64"/>
        <end position="216"/>
    </location>
</feature>
<protein>
    <recommendedName>
        <fullName evidence="3">C2 NT-type domain-containing protein</fullName>
    </recommendedName>
</protein>
<dbReference type="AlphaFoldDB" id="A0A7S0XID2"/>
<feature type="region of interest" description="Disordered" evidence="2">
    <location>
        <begin position="247"/>
        <end position="266"/>
    </location>
</feature>
<dbReference type="InterPro" id="IPR019448">
    <property type="entry name" value="NT-C2"/>
</dbReference>
<evidence type="ECO:0000256" key="1">
    <source>
        <dbReference type="SAM" id="Coils"/>
    </source>
</evidence>
<evidence type="ECO:0000256" key="2">
    <source>
        <dbReference type="SAM" id="MobiDB-lite"/>
    </source>
</evidence>
<evidence type="ECO:0000259" key="3">
    <source>
        <dbReference type="PROSITE" id="PS51840"/>
    </source>
</evidence>
<keyword evidence="1" id="KW-0175">Coiled coil</keyword>
<dbReference type="EMBL" id="HBFE01000255">
    <property type="protein sequence ID" value="CAD8724090.1"/>
    <property type="molecule type" value="Transcribed_RNA"/>
</dbReference>
<name>A0A7S0XID2_9RHOD</name>
<feature type="compositionally biased region" description="Polar residues" evidence="2">
    <location>
        <begin position="217"/>
        <end position="231"/>
    </location>
</feature>
<feature type="compositionally biased region" description="Acidic residues" evidence="2">
    <location>
        <begin position="247"/>
        <end position="257"/>
    </location>
</feature>
<dbReference type="PROSITE" id="PS51840">
    <property type="entry name" value="C2_NT"/>
    <property type="match status" value="1"/>
</dbReference>
<feature type="region of interest" description="Disordered" evidence="2">
    <location>
        <begin position="1"/>
        <end position="36"/>
    </location>
</feature>
<organism evidence="4">
    <name type="scientific">Erythrolobus madagascarensis</name>
    <dbReference type="NCBI Taxonomy" id="708628"/>
    <lineage>
        <taxon>Eukaryota</taxon>
        <taxon>Rhodophyta</taxon>
        <taxon>Bangiophyceae</taxon>
        <taxon>Porphyridiales</taxon>
        <taxon>Porphyridiaceae</taxon>
        <taxon>Erythrolobus</taxon>
    </lineage>
</organism>